<dbReference type="Gene3D" id="3.30.1390.30">
    <property type="entry name" value="Penicillin-binding protein 2a, domain 3"/>
    <property type="match status" value="1"/>
</dbReference>
<dbReference type="EMBL" id="CP060711">
    <property type="protein sequence ID" value="QNN45436.1"/>
    <property type="molecule type" value="Genomic_DNA"/>
</dbReference>
<organism evidence="19 20">
    <name type="scientific">Thermomonas brevis</name>
    <dbReference type="NCBI Taxonomy" id="215691"/>
    <lineage>
        <taxon>Bacteria</taxon>
        <taxon>Pseudomonadati</taxon>
        <taxon>Pseudomonadota</taxon>
        <taxon>Gammaproteobacteria</taxon>
        <taxon>Lysobacterales</taxon>
        <taxon>Lysobacteraceae</taxon>
        <taxon>Thermomonas</taxon>
    </lineage>
</organism>
<dbReference type="Proteomes" id="UP000515977">
    <property type="component" value="Chromosome"/>
</dbReference>
<keyword evidence="7 16" id="KW-0812">Transmembrane</keyword>
<comment type="subcellular location">
    <subcellularLocation>
        <location evidence="2">Cell membrane</location>
    </subcellularLocation>
    <subcellularLocation>
        <location evidence="1">Membrane</location>
        <topology evidence="1">Single-pass membrane protein</topology>
    </subcellularLocation>
</comment>
<dbReference type="InterPro" id="IPR017790">
    <property type="entry name" value="Penicillin-binding_protein_2"/>
</dbReference>
<dbReference type="Gene3D" id="3.40.710.10">
    <property type="entry name" value="DD-peptidase/beta-lactamase superfamily"/>
    <property type="match status" value="1"/>
</dbReference>
<keyword evidence="8 19" id="KW-0378">Hydrolase</keyword>
<evidence type="ECO:0000256" key="1">
    <source>
        <dbReference type="ARBA" id="ARBA00004167"/>
    </source>
</evidence>
<evidence type="ECO:0000256" key="2">
    <source>
        <dbReference type="ARBA" id="ARBA00004236"/>
    </source>
</evidence>
<evidence type="ECO:0000313" key="19">
    <source>
        <dbReference type="EMBL" id="QNN45436.1"/>
    </source>
</evidence>
<gene>
    <name evidence="19" type="primary">mrdA</name>
    <name evidence="19" type="ORF">H9L17_09345</name>
</gene>
<feature type="region of interest" description="Disordered" evidence="15">
    <location>
        <begin position="613"/>
        <end position="647"/>
    </location>
</feature>
<evidence type="ECO:0000256" key="3">
    <source>
        <dbReference type="ARBA" id="ARBA00022475"/>
    </source>
</evidence>
<dbReference type="InterPro" id="IPR012338">
    <property type="entry name" value="Beta-lactam/transpept-like"/>
</dbReference>
<dbReference type="PANTHER" id="PTHR30627:SF2">
    <property type="entry name" value="PEPTIDOGLYCAN D,D-TRANSPEPTIDASE MRDA"/>
    <property type="match status" value="1"/>
</dbReference>
<keyword evidence="3" id="KW-1003">Cell membrane</keyword>
<feature type="transmembrane region" description="Helical" evidence="16">
    <location>
        <begin position="21"/>
        <end position="41"/>
    </location>
</feature>
<dbReference type="InterPro" id="IPR050515">
    <property type="entry name" value="Beta-lactam/transpept"/>
</dbReference>
<dbReference type="InterPro" id="IPR001460">
    <property type="entry name" value="PCN-bd_Tpept"/>
</dbReference>
<keyword evidence="6" id="KW-0645">Protease</keyword>
<dbReference type="KEGG" id="tbv:H9L17_09345"/>
<dbReference type="NCBIfam" id="TIGR03423">
    <property type="entry name" value="pbp2_mrdA"/>
    <property type="match status" value="1"/>
</dbReference>
<dbReference type="InterPro" id="IPR036138">
    <property type="entry name" value="PBP_dimer_sf"/>
</dbReference>
<dbReference type="GO" id="GO:0071555">
    <property type="term" value="P:cell wall organization"/>
    <property type="evidence" value="ECO:0007669"/>
    <property type="project" value="UniProtKB-KW"/>
</dbReference>
<dbReference type="SUPFAM" id="SSF56601">
    <property type="entry name" value="beta-lactamase/transpeptidase-like"/>
    <property type="match status" value="1"/>
</dbReference>
<dbReference type="GO" id="GO:0008360">
    <property type="term" value="P:regulation of cell shape"/>
    <property type="evidence" value="ECO:0007669"/>
    <property type="project" value="UniProtKB-KW"/>
</dbReference>
<keyword evidence="13" id="KW-0961">Cell wall biogenesis/degradation</keyword>
<keyword evidence="5 19" id="KW-0121">Carboxypeptidase</keyword>
<dbReference type="InterPro" id="IPR005311">
    <property type="entry name" value="PBP_dimer"/>
</dbReference>
<evidence type="ECO:0000256" key="5">
    <source>
        <dbReference type="ARBA" id="ARBA00022645"/>
    </source>
</evidence>
<evidence type="ECO:0000256" key="14">
    <source>
        <dbReference type="NCBIfam" id="TIGR03423"/>
    </source>
</evidence>
<evidence type="ECO:0000259" key="17">
    <source>
        <dbReference type="Pfam" id="PF00905"/>
    </source>
</evidence>
<evidence type="ECO:0000256" key="7">
    <source>
        <dbReference type="ARBA" id="ARBA00022692"/>
    </source>
</evidence>
<reference evidence="19 20" key="1">
    <citation type="submission" date="2020-08" db="EMBL/GenBank/DDBJ databases">
        <title>Genome sequence of Thermomonas brevis KACC 16975T.</title>
        <authorList>
            <person name="Hyun D.-W."/>
            <person name="Bae J.-W."/>
        </authorList>
    </citation>
    <scope>NUCLEOTIDE SEQUENCE [LARGE SCALE GENOMIC DNA]</scope>
    <source>
        <strain evidence="19 20">KACC 16975</strain>
    </source>
</reference>
<proteinExistence type="predicted"/>
<dbReference type="GO" id="GO:0009252">
    <property type="term" value="P:peptidoglycan biosynthetic process"/>
    <property type="evidence" value="ECO:0007669"/>
    <property type="project" value="UniProtKB-UniRule"/>
</dbReference>
<feature type="domain" description="Penicillin-binding protein transpeptidase" evidence="17">
    <location>
        <begin position="267"/>
        <end position="602"/>
    </location>
</feature>
<evidence type="ECO:0000256" key="16">
    <source>
        <dbReference type="SAM" id="Phobius"/>
    </source>
</evidence>
<feature type="domain" description="Penicillin-binding protein dimerisation" evidence="18">
    <location>
        <begin position="65"/>
        <end position="234"/>
    </location>
</feature>
<accession>A0A7G9QQ11</accession>
<keyword evidence="10" id="KW-0573">Peptidoglycan synthesis</keyword>
<keyword evidence="9" id="KW-0133">Cell shape</keyword>
<dbReference type="GO" id="GO:0071972">
    <property type="term" value="F:peptidoglycan L,D-transpeptidase activity"/>
    <property type="evidence" value="ECO:0007669"/>
    <property type="project" value="TreeGrafter"/>
</dbReference>
<evidence type="ECO:0000256" key="4">
    <source>
        <dbReference type="ARBA" id="ARBA00022519"/>
    </source>
</evidence>
<evidence type="ECO:0000256" key="13">
    <source>
        <dbReference type="ARBA" id="ARBA00023316"/>
    </source>
</evidence>
<keyword evidence="12 16" id="KW-0472">Membrane</keyword>
<dbReference type="EC" id="3.4.16.4" evidence="14"/>
<evidence type="ECO:0000313" key="20">
    <source>
        <dbReference type="Proteomes" id="UP000515977"/>
    </source>
</evidence>
<evidence type="ECO:0000256" key="11">
    <source>
        <dbReference type="ARBA" id="ARBA00022989"/>
    </source>
</evidence>
<evidence type="ECO:0000259" key="18">
    <source>
        <dbReference type="Pfam" id="PF03717"/>
    </source>
</evidence>
<dbReference type="GO" id="GO:0005886">
    <property type="term" value="C:plasma membrane"/>
    <property type="evidence" value="ECO:0007669"/>
    <property type="project" value="UniProtKB-SubCell"/>
</dbReference>
<dbReference type="Pfam" id="PF03717">
    <property type="entry name" value="PBP_dimer"/>
    <property type="match status" value="1"/>
</dbReference>
<evidence type="ECO:0000256" key="10">
    <source>
        <dbReference type="ARBA" id="ARBA00022984"/>
    </source>
</evidence>
<evidence type="ECO:0000256" key="6">
    <source>
        <dbReference type="ARBA" id="ARBA00022670"/>
    </source>
</evidence>
<keyword evidence="20" id="KW-1185">Reference proteome</keyword>
<dbReference type="GO" id="GO:0006508">
    <property type="term" value="P:proteolysis"/>
    <property type="evidence" value="ECO:0007669"/>
    <property type="project" value="UniProtKB-KW"/>
</dbReference>
<protein>
    <recommendedName>
        <fullName evidence="14">Penicillin-binding protein 2</fullName>
        <ecNumber evidence="14">3.4.16.4</ecNumber>
    </recommendedName>
</protein>
<dbReference type="GO" id="GO:0009002">
    <property type="term" value="F:serine-type D-Ala-D-Ala carboxypeptidase activity"/>
    <property type="evidence" value="ECO:0007669"/>
    <property type="project" value="UniProtKB-EC"/>
</dbReference>
<dbReference type="Pfam" id="PF00905">
    <property type="entry name" value="Transpeptidase"/>
    <property type="match status" value="1"/>
</dbReference>
<dbReference type="SUPFAM" id="SSF56519">
    <property type="entry name" value="Penicillin binding protein dimerisation domain"/>
    <property type="match status" value="1"/>
</dbReference>
<evidence type="ECO:0000256" key="9">
    <source>
        <dbReference type="ARBA" id="ARBA00022960"/>
    </source>
</evidence>
<dbReference type="PANTHER" id="PTHR30627">
    <property type="entry name" value="PEPTIDOGLYCAN D,D-TRANSPEPTIDASE"/>
    <property type="match status" value="1"/>
</dbReference>
<keyword evidence="11 16" id="KW-1133">Transmembrane helix</keyword>
<dbReference type="GO" id="GO:0008658">
    <property type="term" value="F:penicillin binding"/>
    <property type="evidence" value="ECO:0007669"/>
    <property type="project" value="UniProtKB-UniRule"/>
</dbReference>
<sequence>MQRRARQIKDHAAEAALFRRRALAGFLGVLAGLGMLGGWYFRLQVLRHDEFATRSEANRLRLVPVAPARGLIYDRKGRILADNVAAWRLEAVPERAGDGAKLLASLQGVVALDDEQKAQFLRDYRAARPFKPVTIKLRVPDEEVARFAVDRWRFPGVELVPYLGRIYPYGALFAHVVGYVGRIDEKDMAALGDAGGAYSHTGKTGLERHYEQQLRGKPGYRRLETNVAGRTVRALDTVPATPGTDLRLSIDAELQQAMVDAFGQLEGSGVAVDPRSGEILAMVSLPGFDPNLFVNGISHADFKALNDNPSRPQFNRVVLGGVAPGSTIKPLTALAGLDSGLRTPGDRVLSTGVFRLPGMRGRGWLDGVHGWTDARKSIYESVNTYYYELALDMGVQRYDAYMTKYGFGQKTDIDLAGEIEGIVPSPASKMKYAKQRWYPGDLVNSSIGQGLWKVTPLQLARGVAAIADGGWMRRPHLAAEQRAGFDAPWQPLPQSPAVRISDRPDNVRVIQEGMAMTTTGSGTAARVFRGSPYRSAGKTGTAQVVNRAAAAVDPRSLPLWKRHRALYIGYAPADEPTIAVAVAVEGGGFGADTAAPIVRKVFDAWLLGRMPAPPQPADALAPATRPDFSDVRGTPGATPVAREAKTP</sequence>
<evidence type="ECO:0000256" key="8">
    <source>
        <dbReference type="ARBA" id="ARBA00022801"/>
    </source>
</evidence>
<dbReference type="AlphaFoldDB" id="A0A7G9QQ11"/>
<dbReference type="Gene3D" id="3.90.1310.10">
    <property type="entry name" value="Penicillin-binding protein 2a (Domain 2)"/>
    <property type="match status" value="1"/>
</dbReference>
<keyword evidence="4" id="KW-0997">Cell inner membrane</keyword>
<evidence type="ECO:0000256" key="15">
    <source>
        <dbReference type="SAM" id="MobiDB-lite"/>
    </source>
</evidence>
<name>A0A7G9QQ11_9GAMM</name>
<evidence type="ECO:0000256" key="12">
    <source>
        <dbReference type="ARBA" id="ARBA00023136"/>
    </source>
</evidence>